<evidence type="ECO:0000259" key="1">
    <source>
        <dbReference type="PROSITE" id="PS51186"/>
    </source>
</evidence>
<proteinExistence type="predicted"/>
<feature type="domain" description="N-acetyltransferase" evidence="1">
    <location>
        <begin position="3"/>
        <end position="158"/>
    </location>
</feature>
<organism evidence="2">
    <name type="scientific">Staphylococcus arlettae</name>
    <dbReference type="NCBI Taxonomy" id="29378"/>
    <lineage>
        <taxon>Bacteria</taxon>
        <taxon>Bacillati</taxon>
        <taxon>Bacillota</taxon>
        <taxon>Bacilli</taxon>
        <taxon>Bacillales</taxon>
        <taxon>Staphylococcaceae</taxon>
        <taxon>Staphylococcus</taxon>
    </lineage>
</organism>
<dbReference type="Gene3D" id="3.40.630.30">
    <property type="match status" value="1"/>
</dbReference>
<sequence>MQIYLSTLTESDYEASLQTVEEAFQDLSESNHDEQELVKRIRSDANYNYELEVVAKNDEGEVVGHILLSEIKIVSEQATYTALALAPLAVLKPYRNQGIGKALVQAGEERAATQDYDTIIVLGDPGYYGRLGYEEAEQYGIYSPFELPSAYFMVKFIAEDAQTAPRGKVVYSDAFNG</sequence>
<dbReference type="GO" id="GO:0016747">
    <property type="term" value="F:acyltransferase activity, transferring groups other than amino-acyl groups"/>
    <property type="evidence" value="ECO:0007669"/>
    <property type="project" value="InterPro"/>
</dbReference>
<reference evidence="2" key="1">
    <citation type="journal article" date="2017" name="MSphere">
        <title>Novel beta-lactamase blaARL in Staphylococcus arlettae.</title>
        <authorList>
            <person name="Andreis S.N."/>
            <person name="Perreten V."/>
            <person name="Schwendener S."/>
        </authorList>
    </citation>
    <scope>NUCLEOTIDE SEQUENCE</scope>
    <source>
        <strain evidence="2">SAN1670</strain>
    </source>
</reference>
<dbReference type="EMBL" id="KY363215">
    <property type="protein sequence ID" value="APY23767.1"/>
    <property type="molecule type" value="Genomic_DNA"/>
</dbReference>
<dbReference type="AlphaFoldDB" id="A0A1W5QD94"/>
<dbReference type="RefSeq" id="WP_107373775.1">
    <property type="nucleotide sequence ID" value="NZ_JBOIIZ010000004.1"/>
</dbReference>
<dbReference type="CDD" id="cd04301">
    <property type="entry name" value="NAT_SF"/>
    <property type="match status" value="1"/>
</dbReference>
<evidence type="ECO:0000313" key="2">
    <source>
        <dbReference type="EMBL" id="APY23767.1"/>
    </source>
</evidence>
<protein>
    <submittedName>
        <fullName evidence="2">Acetyltransferase</fullName>
    </submittedName>
</protein>
<dbReference type="PROSITE" id="PS51186">
    <property type="entry name" value="GNAT"/>
    <property type="match status" value="1"/>
</dbReference>
<keyword evidence="2" id="KW-0808">Transferase</keyword>
<dbReference type="InterPro" id="IPR016181">
    <property type="entry name" value="Acyl_CoA_acyltransferase"/>
</dbReference>
<accession>A0A1W5QD94</accession>
<name>A0A1W5QD94_9STAP</name>
<dbReference type="SUPFAM" id="SSF55729">
    <property type="entry name" value="Acyl-CoA N-acyltransferases (Nat)"/>
    <property type="match status" value="1"/>
</dbReference>
<dbReference type="InterPro" id="IPR000182">
    <property type="entry name" value="GNAT_dom"/>
</dbReference>
<dbReference type="Pfam" id="PF00583">
    <property type="entry name" value="Acetyltransf_1"/>
    <property type="match status" value="1"/>
</dbReference>